<comment type="caution">
    <text evidence="1">The sequence shown here is derived from an EMBL/GenBank/DDBJ whole genome shotgun (WGS) entry which is preliminary data.</text>
</comment>
<dbReference type="AlphaFoldDB" id="A0A2W7RR24"/>
<gene>
    <name evidence="1" type="ORF">LV85_01673</name>
</gene>
<protein>
    <submittedName>
        <fullName evidence="1">Uncharacterized protein</fullName>
    </submittedName>
</protein>
<sequence length="80" mass="9412">MKTELQVDLSFKKILSIVKQLPREQKLLLSKELEKEVIDSKLTQLLKSFKSDELDNEVLDGEIENVRQAIYERQKDQSHI</sequence>
<organism evidence="1 2">
    <name type="scientific">Algoriphagus chordae</name>
    <dbReference type="NCBI Taxonomy" id="237019"/>
    <lineage>
        <taxon>Bacteria</taxon>
        <taxon>Pseudomonadati</taxon>
        <taxon>Bacteroidota</taxon>
        <taxon>Cytophagia</taxon>
        <taxon>Cytophagales</taxon>
        <taxon>Cyclobacteriaceae</taxon>
        <taxon>Algoriphagus</taxon>
    </lineage>
</organism>
<dbReference type="RefSeq" id="WP_111318204.1">
    <property type="nucleotide sequence ID" value="NZ_QKZT01000006.1"/>
</dbReference>
<evidence type="ECO:0000313" key="2">
    <source>
        <dbReference type="Proteomes" id="UP000248882"/>
    </source>
</evidence>
<proteinExistence type="predicted"/>
<dbReference type="EMBL" id="QKZT01000006">
    <property type="protein sequence ID" value="PZX53255.1"/>
    <property type="molecule type" value="Genomic_DNA"/>
</dbReference>
<dbReference type="OrthoDB" id="1122131at2"/>
<dbReference type="NCBIfam" id="NF047401">
    <property type="entry name" value="TA_anti_VapB15"/>
    <property type="match status" value="1"/>
</dbReference>
<dbReference type="Proteomes" id="UP000248882">
    <property type="component" value="Unassembled WGS sequence"/>
</dbReference>
<evidence type="ECO:0000313" key="1">
    <source>
        <dbReference type="EMBL" id="PZX53255.1"/>
    </source>
</evidence>
<keyword evidence="2" id="KW-1185">Reference proteome</keyword>
<reference evidence="1 2" key="1">
    <citation type="submission" date="2018-06" db="EMBL/GenBank/DDBJ databases">
        <title>Genomic Encyclopedia of Archaeal and Bacterial Type Strains, Phase II (KMG-II): from individual species to whole genera.</title>
        <authorList>
            <person name="Goeker M."/>
        </authorList>
    </citation>
    <scope>NUCLEOTIDE SEQUENCE [LARGE SCALE GENOMIC DNA]</scope>
    <source>
        <strain evidence="1 2">DSM 19830</strain>
    </source>
</reference>
<name>A0A2W7RR24_9BACT</name>
<accession>A0A2W7RR24</accession>